<dbReference type="Proteomes" id="UP000324585">
    <property type="component" value="Unassembled WGS sequence"/>
</dbReference>
<feature type="repeat" description="PPR" evidence="2">
    <location>
        <begin position="485"/>
        <end position="519"/>
    </location>
</feature>
<feature type="repeat" description="PPR" evidence="2">
    <location>
        <begin position="593"/>
        <end position="627"/>
    </location>
</feature>
<feature type="region of interest" description="Disordered" evidence="3">
    <location>
        <begin position="192"/>
        <end position="221"/>
    </location>
</feature>
<proteinExistence type="predicted"/>
<dbReference type="Pfam" id="PF13041">
    <property type="entry name" value="PPR_2"/>
    <property type="match status" value="2"/>
</dbReference>
<dbReference type="InterPro" id="IPR002885">
    <property type="entry name" value="PPR_rpt"/>
</dbReference>
<dbReference type="AlphaFoldDB" id="A0A5J4YXI9"/>
<feature type="repeat" description="PPR" evidence="2">
    <location>
        <begin position="930"/>
        <end position="964"/>
    </location>
</feature>
<name>A0A5J4YXI9_PORPP</name>
<dbReference type="Pfam" id="PF12854">
    <property type="entry name" value="PPR_1"/>
    <property type="match status" value="1"/>
</dbReference>
<feature type="repeat" description="PPR" evidence="2">
    <location>
        <begin position="894"/>
        <end position="929"/>
    </location>
</feature>
<feature type="repeat" description="PPR" evidence="2">
    <location>
        <begin position="859"/>
        <end position="893"/>
    </location>
</feature>
<dbReference type="InterPro" id="IPR011990">
    <property type="entry name" value="TPR-like_helical_dom_sf"/>
</dbReference>
<feature type="region of interest" description="Disordered" evidence="3">
    <location>
        <begin position="360"/>
        <end position="379"/>
    </location>
</feature>
<dbReference type="EMBL" id="VRMN01000003">
    <property type="protein sequence ID" value="KAA8495878.1"/>
    <property type="molecule type" value="Genomic_DNA"/>
</dbReference>
<protein>
    <submittedName>
        <fullName evidence="5">Pentatricopeptide repeat-containing protein</fullName>
    </submittedName>
</protein>
<feature type="repeat" description="PPR" evidence="2">
    <location>
        <begin position="138"/>
        <end position="172"/>
    </location>
</feature>
<dbReference type="Gene3D" id="1.25.40.10">
    <property type="entry name" value="Tetratricopeptide repeat domain"/>
    <property type="match status" value="6"/>
</dbReference>
<keyword evidence="1" id="KW-0677">Repeat</keyword>
<reference evidence="6" key="1">
    <citation type="journal article" date="2019" name="Nat. Commun.">
        <title>Expansion of phycobilisome linker gene families in mesophilic red algae.</title>
        <authorList>
            <person name="Lee J."/>
            <person name="Kim D."/>
            <person name="Bhattacharya D."/>
            <person name="Yoon H.S."/>
        </authorList>
    </citation>
    <scope>NUCLEOTIDE SEQUENCE [LARGE SCALE GENOMIC DNA]</scope>
    <source>
        <strain evidence="6">CCMP 1328</strain>
    </source>
</reference>
<sequence>MLGLGFVGAPDILVSVSRKWQKVEDASRCRLGAGQTRCEQAVGRRRRPHGYRYGRVHSSSSTRHLTLWDTQPGHVRWSQVPVSGEDGAAVATTQADSNAKVDVEPLRVALRRAVECGHIEAAMRSFERLIQVSPSGVHVITCNKLVNMLSSSGRVDLAIVVYELMKIHGVAPTVVTYSTMLAGIGRRGRVRISTSASGQQSSTSPGNASRSASGSPSRRLDFSTRSSEHLCARDDDLHFLSQIEEEPLSVASRLAWQLFREMALDQRLEPDVILMNSLISAFARSGDLDFAIIALGLMRNFRISPNVRTFNTILSTFAHERFVGKKNEAARDAMKQMQRPSYDAYSRTISQLMNRKSLKRLARDRERQTGKKENVPQATASGECSRTVLVENHVTQVLDLMAVHGIEPNLITYSTLTDIFGRLGNIDMALLYFNTIEQKGLVANEIVYSTMISALARKGMLNAAFGLLDRWKAQSVESLARSAPNVQTYTSLIDACGKANKLEKMFEMFEIMCEDGVLPNAHTYTCMIDAVGKAGDFELALSLFSSMRGAGIEPSEVTYTALLQASSRATDLDEAYEMFLEATTELGGRMPRDPSLYYQLVHVFGKGNEMERAFAVFECMKSIGVEPDHITLETLLSSAGKGRSFEQAMDVFREMRSRGFVPREESFRTLLAVCGMSGELVTAFLVFTEMKRAGLPLNTAYESLLEACSSANDIEAALCVFDDMRLEGVQPSAEAYSRLLQAATTNSAKFDQARFSLSKSSAGQGRELDLDRGASLAGMECAAPEDTPQGGQDASLDNTDVANSNLVRVFLLFREMESSGLDPDIVAYNALMQCCAVAGDSHHGLAVLASMQAKGIEPDVVTYTALMKACFMTSEVEGAFDVLEAMRRAGVQPTCFTFVTMIQGCARCGQFDRVKHLADDMTSEYGVEPDDSVYTAMIRAQCKLGYLFGAVETLKQMKDRKMVPPVSLLRRIAALAEQQMQHVVARKIMDAVALFERKNSRNAYQH</sequence>
<dbReference type="NCBIfam" id="TIGR00756">
    <property type="entry name" value="PPR"/>
    <property type="match status" value="10"/>
</dbReference>
<feature type="repeat" description="PPR" evidence="2">
    <location>
        <begin position="697"/>
        <end position="731"/>
    </location>
</feature>
<dbReference type="OrthoDB" id="185373at2759"/>
<keyword evidence="6" id="KW-1185">Reference proteome</keyword>
<feature type="domain" description="Pentatricopeptide repeat-containing protein-mitochondrial" evidence="4">
    <location>
        <begin position="671"/>
        <end position="758"/>
    </location>
</feature>
<feature type="repeat" description="PPR" evidence="2">
    <location>
        <begin position="520"/>
        <end position="554"/>
    </location>
</feature>
<dbReference type="Pfam" id="PF23276">
    <property type="entry name" value="TPR_24"/>
    <property type="match status" value="1"/>
</dbReference>
<feature type="repeat" description="PPR" evidence="2">
    <location>
        <begin position="444"/>
        <end position="478"/>
    </location>
</feature>
<gene>
    <name evidence="5" type="ORF">FVE85_2033</name>
</gene>
<feature type="repeat" description="PPR" evidence="2">
    <location>
        <begin position="824"/>
        <end position="858"/>
    </location>
</feature>
<feature type="compositionally biased region" description="Basic and acidic residues" evidence="3">
    <location>
        <begin position="361"/>
        <end position="374"/>
    </location>
</feature>
<feature type="compositionally biased region" description="Low complexity" evidence="3">
    <location>
        <begin position="193"/>
        <end position="217"/>
    </location>
</feature>
<feature type="repeat" description="PPR" evidence="2">
    <location>
        <begin position="409"/>
        <end position="443"/>
    </location>
</feature>
<organism evidence="5 6">
    <name type="scientific">Porphyridium purpureum</name>
    <name type="common">Red alga</name>
    <name type="synonym">Porphyridium cruentum</name>
    <dbReference type="NCBI Taxonomy" id="35688"/>
    <lineage>
        <taxon>Eukaryota</taxon>
        <taxon>Rhodophyta</taxon>
        <taxon>Bangiophyceae</taxon>
        <taxon>Porphyridiales</taxon>
        <taxon>Porphyridiaceae</taxon>
        <taxon>Porphyridium</taxon>
    </lineage>
</organism>
<accession>A0A5J4YXI9</accession>
<feature type="repeat" description="PPR" evidence="2">
    <location>
        <begin position="271"/>
        <end position="305"/>
    </location>
</feature>
<evidence type="ECO:0000313" key="5">
    <source>
        <dbReference type="EMBL" id="KAA8495878.1"/>
    </source>
</evidence>
<dbReference type="PANTHER" id="PTHR47447:SF17">
    <property type="entry name" value="OS12G0638900 PROTEIN"/>
    <property type="match status" value="1"/>
</dbReference>
<evidence type="ECO:0000256" key="1">
    <source>
        <dbReference type="ARBA" id="ARBA00022737"/>
    </source>
</evidence>
<dbReference type="Pfam" id="PF01535">
    <property type="entry name" value="PPR"/>
    <property type="match status" value="4"/>
</dbReference>
<dbReference type="InterPro" id="IPR057027">
    <property type="entry name" value="TPR_mt"/>
</dbReference>
<dbReference type="OMA" id="EHTYNAI"/>
<evidence type="ECO:0000313" key="6">
    <source>
        <dbReference type="Proteomes" id="UP000324585"/>
    </source>
</evidence>
<dbReference type="Pfam" id="PF13812">
    <property type="entry name" value="PPR_3"/>
    <property type="match status" value="3"/>
</dbReference>
<dbReference type="PROSITE" id="PS51375">
    <property type="entry name" value="PPR"/>
    <property type="match status" value="13"/>
</dbReference>
<evidence type="ECO:0000259" key="4">
    <source>
        <dbReference type="Pfam" id="PF23276"/>
    </source>
</evidence>
<comment type="caution">
    <text evidence="5">The sequence shown here is derived from an EMBL/GenBank/DDBJ whole genome shotgun (WGS) entry which is preliminary data.</text>
</comment>
<evidence type="ECO:0000256" key="3">
    <source>
        <dbReference type="SAM" id="MobiDB-lite"/>
    </source>
</evidence>
<evidence type="ECO:0000256" key="2">
    <source>
        <dbReference type="PROSITE-ProRule" id="PRU00708"/>
    </source>
</evidence>
<feature type="repeat" description="PPR" evidence="2">
    <location>
        <begin position="628"/>
        <end position="662"/>
    </location>
</feature>
<dbReference type="PANTHER" id="PTHR47447">
    <property type="entry name" value="OS03G0856100 PROTEIN"/>
    <property type="match status" value="1"/>
</dbReference>